<keyword evidence="2" id="KW-1185">Reference proteome</keyword>
<sequence length="131" mass="14968">MAAHTDTDWIREGATVAIYRDSYHGEGSYRTTTIIKLTKTQIVCDNNQRFNRERLTMLGNSGWSAPMLKPLDAPEIVRVHSAERFREVTRLADDLARDHRNGRRRDVLAMLDEIEQAVRAARKSITGEGQE</sequence>
<gene>
    <name evidence="1" type="ORF">GCM10011608_10410</name>
</gene>
<reference evidence="1" key="2">
    <citation type="submission" date="2020-09" db="EMBL/GenBank/DDBJ databases">
        <authorList>
            <person name="Sun Q."/>
            <person name="Zhou Y."/>
        </authorList>
    </citation>
    <scope>NUCLEOTIDE SEQUENCE</scope>
    <source>
        <strain evidence="1">CGMCC 4.7312</strain>
    </source>
</reference>
<name>A0A917TLH1_9ACTN</name>
<protein>
    <submittedName>
        <fullName evidence="1">Uncharacterized protein</fullName>
    </submittedName>
</protein>
<dbReference type="AlphaFoldDB" id="A0A917TLH1"/>
<dbReference type="Proteomes" id="UP000608890">
    <property type="component" value="Unassembled WGS sequence"/>
</dbReference>
<comment type="caution">
    <text evidence="1">The sequence shown here is derived from an EMBL/GenBank/DDBJ whole genome shotgun (WGS) entry which is preliminary data.</text>
</comment>
<evidence type="ECO:0000313" key="2">
    <source>
        <dbReference type="Proteomes" id="UP000608890"/>
    </source>
</evidence>
<reference evidence="1" key="1">
    <citation type="journal article" date="2014" name="Int. J. Syst. Evol. Microbiol.">
        <title>Complete genome sequence of Corynebacterium casei LMG S-19264T (=DSM 44701T), isolated from a smear-ripened cheese.</title>
        <authorList>
            <consortium name="US DOE Joint Genome Institute (JGI-PGF)"/>
            <person name="Walter F."/>
            <person name="Albersmeier A."/>
            <person name="Kalinowski J."/>
            <person name="Ruckert C."/>
        </authorList>
    </citation>
    <scope>NUCLEOTIDE SEQUENCE</scope>
    <source>
        <strain evidence="1">CGMCC 4.7312</strain>
    </source>
</reference>
<proteinExistence type="predicted"/>
<dbReference type="EMBL" id="BMNB01000003">
    <property type="protein sequence ID" value="GGM27522.1"/>
    <property type="molecule type" value="Genomic_DNA"/>
</dbReference>
<accession>A0A917TLH1</accession>
<evidence type="ECO:0000313" key="1">
    <source>
        <dbReference type="EMBL" id="GGM27522.1"/>
    </source>
</evidence>
<organism evidence="1 2">
    <name type="scientific">Micromonospora sonchi</name>
    <dbReference type="NCBI Taxonomy" id="1763543"/>
    <lineage>
        <taxon>Bacteria</taxon>
        <taxon>Bacillati</taxon>
        <taxon>Actinomycetota</taxon>
        <taxon>Actinomycetes</taxon>
        <taxon>Micromonosporales</taxon>
        <taxon>Micromonosporaceae</taxon>
        <taxon>Micromonospora</taxon>
    </lineage>
</organism>
<dbReference type="RefSeq" id="WP_189041082.1">
    <property type="nucleotide sequence ID" value="NZ_BMNB01000003.1"/>
</dbReference>